<feature type="transmembrane region" description="Helical" evidence="1">
    <location>
        <begin position="241"/>
        <end position="262"/>
    </location>
</feature>
<protein>
    <submittedName>
        <fullName evidence="2">Uncharacterized protein</fullName>
    </submittedName>
</protein>
<dbReference type="Proteomes" id="UP000823868">
    <property type="component" value="Unassembled WGS sequence"/>
</dbReference>
<evidence type="ECO:0000313" key="3">
    <source>
        <dbReference type="Proteomes" id="UP000823868"/>
    </source>
</evidence>
<comment type="caution">
    <text evidence="2">The sequence shown here is derived from an EMBL/GenBank/DDBJ whole genome shotgun (WGS) entry which is preliminary data.</text>
</comment>
<keyword evidence="1" id="KW-1133">Transmembrane helix</keyword>
<reference evidence="2" key="2">
    <citation type="submission" date="2021-04" db="EMBL/GenBank/DDBJ databases">
        <authorList>
            <person name="Gilroy R."/>
        </authorList>
    </citation>
    <scope>NUCLEOTIDE SEQUENCE</scope>
    <source>
        <strain evidence="2">ChiBcec16_6824</strain>
    </source>
</reference>
<dbReference type="AlphaFoldDB" id="A0A9D1Y6J4"/>
<feature type="transmembrane region" description="Helical" evidence="1">
    <location>
        <begin position="407"/>
        <end position="427"/>
    </location>
</feature>
<dbReference type="EMBL" id="DXDX01000012">
    <property type="protein sequence ID" value="HIY20391.1"/>
    <property type="molecule type" value="Genomic_DNA"/>
</dbReference>
<gene>
    <name evidence="2" type="ORF">H9841_00630</name>
</gene>
<sequence>MRKTQGAWVLSRLWYGGAGGLMGIFLAVRLRAFLVQARDLTLPLGALLVLGPVLALLGVVLAKAVRTHLRNMAFGGQKWSWAVYLLCIVACLAGRKLVLEEAIAGGGLWLPPWLEGLTLLGGGVLLGVFTLHLLFALWEGLPNLRRWFRGLKRRDWLTLLGLWVVVNVAVFAYATGSQTVYSWDSAIYWRSTYTLAETFRDQGILAALRQIYQSIFTTDYNDTIGLLCVPFALLFGPSRRVYLMSIGNFCLFPLLALLWAYARSRRRPGLWLGLAAMLALPSLFYTSVTGFVDIAGAGVCTFALILCLREGGKGRFSRFLLIGVLCALAVVLRRWYAFFALAFLLSLLVEGAAFRRSPAPVLGYLCGFAFPLLFFLQTFVSKRLLADYAAQYAAYDLGLGVDIRMLFRYYGIWLLLVALGLGVWLLLRRADRRVGAVLLLEPLLCFYLFSRIQTHGQQHLLLYVPALACLLIVGFDRLADHGRLGALAVAAAVVPTCLSPAIPRTQGTIIQDYPIFMPLPTFSYAPPVREGAWDLVELVRRLDEFGVEGKTVGLLASSFTLNTSALRNAEDSLNAPRVSDVDRSYLKDLPAVDSRDGFGPALYDCDILAVADPIQLHLGEENQQVVYAPARCLLDGEGIAGAYEKLEETFVMEHDGITVYFFQKVRQPTPEEMGELADRIQAVHPEMQVYRG</sequence>
<feature type="transmembrane region" description="Helical" evidence="1">
    <location>
        <begin position="460"/>
        <end position="479"/>
    </location>
</feature>
<feature type="transmembrane region" description="Helical" evidence="1">
    <location>
        <begin position="12"/>
        <end position="34"/>
    </location>
</feature>
<reference evidence="2" key="1">
    <citation type="journal article" date="2021" name="PeerJ">
        <title>Extensive microbial diversity within the chicken gut microbiome revealed by metagenomics and culture.</title>
        <authorList>
            <person name="Gilroy R."/>
            <person name="Ravi A."/>
            <person name="Getino M."/>
            <person name="Pursley I."/>
            <person name="Horton D.L."/>
            <person name="Alikhan N.F."/>
            <person name="Baker D."/>
            <person name="Gharbi K."/>
            <person name="Hall N."/>
            <person name="Watson M."/>
            <person name="Adriaenssens E.M."/>
            <person name="Foster-Nyarko E."/>
            <person name="Jarju S."/>
            <person name="Secka A."/>
            <person name="Antonio M."/>
            <person name="Oren A."/>
            <person name="Chaudhuri R.R."/>
            <person name="La Ragione R."/>
            <person name="Hildebrand F."/>
            <person name="Pallen M.J."/>
        </authorList>
    </citation>
    <scope>NUCLEOTIDE SEQUENCE</scope>
    <source>
        <strain evidence="2">ChiBcec16_6824</strain>
    </source>
</reference>
<evidence type="ECO:0000313" key="2">
    <source>
        <dbReference type="EMBL" id="HIY20391.1"/>
    </source>
</evidence>
<organism evidence="2 3">
    <name type="scientific">Candidatus Flavonifractor merdigallinarum</name>
    <dbReference type="NCBI Taxonomy" id="2838589"/>
    <lineage>
        <taxon>Bacteria</taxon>
        <taxon>Bacillati</taxon>
        <taxon>Bacillota</taxon>
        <taxon>Clostridia</taxon>
        <taxon>Eubacteriales</taxon>
        <taxon>Oscillospiraceae</taxon>
        <taxon>Flavonifractor</taxon>
    </lineage>
</organism>
<feature type="transmembrane region" description="Helical" evidence="1">
    <location>
        <begin position="269"/>
        <end position="285"/>
    </location>
</feature>
<name>A0A9D1Y6J4_9FIRM</name>
<keyword evidence="1" id="KW-0812">Transmembrane</keyword>
<accession>A0A9D1Y6J4</accession>
<keyword evidence="1" id="KW-0472">Membrane</keyword>
<feature type="transmembrane region" description="Helical" evidence="1">
    <location>
        <begin position="81"/>
        <end position="98"/>
    </location>
</feature>
<feature type="transmembrane region" description="Helical" evidence="1">
    <location>
        <begin position="156"/>
        <end position="174"/>
    </location>
</feature>
<feature type="transmembrane region" description="Helical" evidence="1">
    <location>
        <begin position="315"/>
        <end position="332"/>
    </location>
</feature>
<feature type="transmembrane region" description="Helical" evidence="1">
    <location>
        <begin position="361"/>
        <end position="380"/>
    </location>
</feature>
<proteinExistence type="predicted"/>
<evidence type="ECO:0000256" key="1">
    <source>
        <dbReference type="SAM" id="Phobius"/>
    </source>
</evidence>
<feature type="transmembrane region" description="Helical" evidence="1">
    <location>
        <begin position="40"/>
        <end position="61"/>
    </location>
</feature>
<feature type="transmembrane region" description="Helical" evidence="1">
    <location>
        <begin position="291"/>
        <end position="308"/>
    </location>
</feature>
<feature type="transmembrane region" description="Helical" evidence="1">
    <location>
        <begin position="118"/>
        <end position="135"/>
    </location>
</feature>
<feature type="transmembrane region" description="Helical" evidence="1">
    <location>
        <begin position="338"/>
        <end position="354"/>
    </location>
</feature>